<dbReference type="InterPro" id="IPR017932">
    <property type="entry name" value="GATase_2_dom"/>
</dbReference>
<dbReference type="InterPro" id="IPR047084">
    <property type="entry name" value="GFAT_N"/>
</dbReference>
<dbReference type="InterPro" id="IPR005855">
    <property type="entry name" value="GFAT"/>
</dbReference>
<evidence type="ECO:0000256" key="3">
    <source>
        <dbReference type="ARBA" id="ARBA00016090"/>
    </source>
</evidence>
<dbReference type="Pfam" id="PF13522">
    <property type="entry name" value="GATase_6"/>
    <property type="match status" value="1"/>
</dbReference>
<protein>
    <recommendedName>
        <fullName evidence="3">Glutamine--fructose-6-phosphate aminotransferase [isomerizing]</fullName>
        <ecNumber evidence="2">2.6.1.16</ecNumber>
    </recommendedName>
</protein>
<dbReference type="GO" id="GO:0004360">
    <property type="term" value="F:glutamine-fructose-6-phosphate transaminase (isomerizing) activity"/>
    <property type="evidence" value="ECO:0007669"/>
    <property type="project" value="UniProtKB-EC"/>
</dbReference>
<evidence type="ECO:0000256" key="6">
    <source>
        <dbReference type="ARBA" id="ARBA00022737"/>
    </source>
</evidence>
<comment type="caution">
    <text evidence="10">The sequence shown here is derived from an EMBL/GenBank/DDBJ whole genome shotgun (WGS) entry which is preliminary data.</text>
</comment>
<evidence type="ECO:0000259" key="9">
    <source>
        <dbReference type="PROSITE" id="PS51464"/>
    </source>
</evidence>
<dbReference type="Pfam" id="PF01380">
    <property type="entry name" value="SIS"/>
    <property type="match status" value="2"/>
</dbReference>
<keyword evidence="6" id="KW-0677">Repeat</keyword>
<proteinExistence type="predicted"/>
<evidence type="ECO:0000313" key="11">
    <source>
        <dbReference type="Proteomes" id="UP000033854"/>
    </source>
</evidence>
<reference evidence="10 11" key="1">
    <citation type="journal article" date="2015" name="Nature">
        <title>rRNA introns, odd ribosomes, and small enigmatic genomes across a large radiation of phyla.</title>
        <authorList>
            <person name="Brown C.T."/>
            <person name="Hug L.A."/>
            <person name="Thomas B.C."/>
            <person name="Sharon I."/>
            <person name="Castelle C.J."/>
            <person name="Singh A."/>
            <person name="Wilkins M.J."/>
            <person name="Williams K.H."/>
            <person name="Banfield J.F."/>
        </authorList>
    </citation>
    <scope>NUCLEOTIDE SEQUENCE [LARGE SCALE GENOMIC DNA]</scope>
</reference>
<keyword evidence="5 10" id="KW-0808">Transferase</keyword>
<dbReference type="NCBIfam" id="TIGR01135">
    <property type="entry name" value="glmS"/>
    <property type="match status" value="1"/>
</dbReference>
<dbReference type="EC" id="2.6.1.16" evidence="2"/>
<evidence type="ECO:0000259" key="8">
    <source>
        <dbReference type="PROSITE" id="PS51278"/>
    </source>
</evidence>
<keyword evidence="7" id="KW-0315">Glutamine amidotransferase</keyword>
<feature type="domain" description="Glutamine amidotransferase type-2" evidence="8">
    <location>
        <begin position="2"/>
        <end position="214"/>
    </location>
</feature>
<dbReference type="Gene3D" id="3.40.50.10490">
    <property type="entry name" value="Glucose-6-phosphate isomerase like protein, domain 1"/>
    <property type="match status" value="2"/>
</dbReference>
<dbReference type="GO" id="GO:0097367">
    <property type="term" value="F:carbohydrate derivative binding"/>
    <property type="evidence" value="ECO:0007669"/>
    <property type="project" value="InterPro"/>
</dbReference>
<keyword evidence="4 10" id="KW-0032">Aminotransferase</keyword>
<feature type="domain" description="SIS" evidence="9">
    <location>
        <begin position="429"/>
        <end position="564"/>
    </location>
</feature>
<dbReference type="PROSITE" id="PS51464">
    <property type="entry name" value="SIS"/>
    <property type="match status" value="2"/>
</dbReference>
<dbReference type="Proteomes" id="UP000033854">
    <property type="component" value="Unassembled WGS sequence"/>
</dbReference>
<dbReference type="InterPro" id="IPR029055">
    <property type="entry name" value="Ntn_hydrolases_N"/>
</dbReference>
<dbReference type="GO" id="GO:0006047">
    <property type="term" value="P:UDP-N-acetylglucosamine metabolic process"/>
    <property type="evidence" value="ECO:0007669"/>
    <property type="project" value="TreeGrafter"/>
</dbReference>
<feature type="domain" description="SIS" evidence="9">
    <location>
        <begin position="275"/>
        <end position="414"/>
    </location>
</feature>
<evidence type="ECO:0000256" key="2">
    <source>
        <dbReference type="ARBA" id="ARBA00012916"/>
    </source>
</evidence>
<dbReference type="InterPro" id="IPR035466">
    <property type="entry name" value="GlmS/AgaS_SIS"/>
</dbReference>
<dbReference type="NCBIfam" id="NF001484">
    <property type="entry name" value="PRK00331.1"/>
    <property type="match status" value="1"/>
</dbReference>
<organism evidence="10 11">
    <name type="scientific">Candidatus Collierbacteria bacterium GW2011_GWA2_42_17</name>
    <dbReference type="NCBI Taxonomy" id="1618378"/>
    <lineage>
        <taxon>Bacteria</taxon>
        <taxon>Candidatus Collieribacteriota</taxon>
    </lineage>
</organism>
<dbReference type="SUPFAM" id="SSF56235">
    <property type="entry name" value="N-terminal nucleophile aminohydrolases (Ntn hydrolases)"/>
    <property type="match status" value="1"/>
</dbReference>
<accession>A0A0G0Z1U9</accession>
<dbReference type="Gene3D" id="3.60.20.10">
    <property type="entry name" value="Glutamine Phosphoribosylpyrophosphate, subunit 1, domain 1"/>
    <property type="match status" value="1"/>
</dbReference>
<dbReference type="PROSITE" id="PS51278">
    <property type="entry name" value="GATASE_TYPE_2"/>
    <property type="match status" value="1"/>
</dbReference>
<dbReference type="PANTHER" id="PTHR10937">
    <property type="entry name" value="GLUCOSAMINE--FRUCTOSE-6-PHOSPHATE AMINOTRANSFERASE, ISOMERIZING"/>
    <property type="match status" value="1"/>
</dbReference>
<evidence type="ECO:0000256" key="1">
    <source>
        <dbReference type="ARBA" id="ARBA00001031"/>
    </source>
</evidence>
<dbReference type="CDD" id="cd05009">
    <property type="entry name" value="SIS_GlmS_GlmD_2"/>
    <property type="match status" value="1"/>
</dbReference>
<dbReference type="AlphaFoldDB" id="A0A0G0Z1U9"/>
<dbReference type="PANTHER" id="PTHR10937:SF0">
    <property type="entry name" value="GLUTAMINE--FRUCTOSE-6-PHOSPHATE TRANSAMINASE (ISOMERIZING)"/>
    <property type="match status" value="1"/>
</dbReference>
<evidence type="ECO:0000256" key="7">
    <source>
        <dbReference type="ARBA" id="ARBA00022962"/>
    </source>
</evidence>
<dbReference type="SUPFAM" id="SSF53697">
    <property type="entry name" value="SIS domain"/>
    <property type="match status" value="1"/>
</dbReference>
<dbReference type="CDD" id="cd05008">
    <property type="entry name" value="SIS_GlmS_GlmD_1"/>
    <property type="match status" value="1"/>
</dbReference>
<evidence type="ECO:0000256" key="5">
    <source>
        <dbReference type="ARBA" id="ARBA00022679"/>
    </source>
</evidence>
<dbReference type="PATRIC" id="fig|1618378.3.peg.626"/>
<dbReference type="CDD" id="cd00714">
    <property type="entry name" value="GFAT"/>
    <property type="match status" value="1"/>
</dbReference>
<comment type="catalytic activity">
    <reaction evidence="1">
        <text>D-fructose 6-phosphate + L-glutamine = D-glucosamine 6-phosphate + L-glutamate</text>
        <dbReference type="Rhea" id="RHEA:13237"/>
        <dbReference type="ChEBI" id="CHEBI:29985"/>
        <dbReference type="ChEBI" id="CHEBI:58359"/>
        <dbReference type="ChEBI" id="CHEBI:58725"/>
        <dbReference type="ChEBI" id="CHEBI:61527"/>
        <dbReference type="EC" id="2.6.1.16"/>
    </reaction>
</comment>
<evidence type="ECO:0000256" key="4">
    <source>
        <dbReference type="ARBA" id="ARBA00022576"/>
    </source>
</evidence>
<name>A0A0G0Z1U9_9BACT</name>
<dbReference type="GO" id="GO:0006487">
    <property type="term" value="P:protein N-linked glycosylation"/>
    <property type="evidence" value="ECO:0007669"/>
    <property type="project" value="TreeGrafter"/>
</dbReference>
<dbReference type="InterPro" id="IPR035490">
    <property type="entry name" value="GlmS/FrlB_SIS"/>
</dbReference>
<dbReference type="EMBL" id="LCDA01000006">
    <property type="protein sequence ID" value="KKS42734.1"/>
    <property type="molecule type" value="Genomic_DNA"/>
</dbReference>
<evidence type="ECO:0000313" key="10">
    <source>
        <dbReference type="EMBL" id="KKS42734.1"/>
    </source>
</evidence>
<dbReference type="InterPro" id="IPR046348">
    <property type="entry name" value="SIS_dom_sf"/>
</dbReference>
<dbReference type="InterPro" id="IPR001347">
    <property type="entry name" value="SIS_dom"/>
</dbReference>
<dbReference type="GO" id="GO:0006002">
    <property type="term" value="P:fructose 6-phosphate metabolic process"/>
    <property type="evidence" value="ECO:0007669"/>
    <property type="project" value="TreeGrafter"/>
</dbReference>
<sequence>MCGIVGYLSHEEKPVVSIYQGLKKLEYRGYDSWGIVYLKNKRLVAIKEIGKLKSEPTNLPESVLALGHTRWATHGGITKANSHPQFDCTGNIALVHNGIIENYYLLKKELTQRKHKIVSDTDTELVAHLIEEKVEKGMTIEEAVRQVFRRLKGYNALVVMDKMQKRLLAVKTGSPLILGLSKKANYIASDINALGEAEELIILLDGELAEISENGVRVINVSDGREIPKQRIKMVEIEKESEMGEYQSFLEKEINEQPQVLERIVQEDGVQIKKIITLAKKMDKVILVGCGTSYFAGLVATEKLIKKLGKWVITVLASEFDTYVNLLDEKTLIIVLTQSGETIDVLDAIIKAKQKGATITSVVNAPYSSVQRVSDVCQMLSCGMEKCVASTKSFVAQMAVFDIALGIDLNQRIKNIKWILKNKNKINPLAKMISQKQHLFILGRGKMLPIALEGALKIKELSYIHAEGMAGGELKHGTLALIDKDSICIVLVSKENTNEMLASGLEVKARGATVIGIAQRKENVFDEFLPIRGKEDDEQTEAVVWLQLLAEKICDLKRLDPDKPRNLAKSVTVK</sequence>
<gene>
    <name evidence="10" type="ORF">UV06_C0006G0004</name>
</gene>